<reference evidence="7 8" key="1">
    <citation type="journal article" date="2013" name="Genome Announc.">
        <title>Draft Genome Sequence of the Cellulolytic, Mesophilic, Anaerobic Bacterium Clostridium termitidis Strain CT1112 (DSM 5398).</title>
        <authorList>
            <person name="Lal S."/>
            <person name="Ramachandran U."/>
            <person name="Zhang X."/>
            <person name="Munir R."/>
            <person name="Sparling R."/>
            <person name="Levin D.B."/>
        </authorList>
    </citation>
    <scope>NUCLEOTIDE SEQUENCE [LARGE SCALE GENOMIC DNA]</scope>
    <source>
        <strain evidence="7 8">CT1112</strain>
    </source>
</reference>
<gene>
    <name evidence="7" type="ORF">CTER_0306</name>
</gene>
<comment type="similarity">
    <text evidence="1">Belongs to the FabD family.</text>
</comment>
<dbReference type="STRING" id="1195236.CTER_0306"/>
<feature type="domain" description="Malonyl-CoA:ACP transacylase (MAT)" evidence="6">
    <location>
        <begin position="7"/>
        <end position="309"/>
    </location>
</feature>
<sequence>MKKTAFLFPGQGAQYVGMGKKLCDIYTSAARTFEEADDALEFKLSKLCFDGSIEELTKTENTQPSLLTASVAAFRVFMEEYEIEPSCMAGHSLGEISALVCAGSMDFSDAVKIVRERGRFMQEAVPQGIGAMAAVSGIDRKLIEKECSTYAGSNEVIVVSNYNSPDQIVISGHTSAVNAAGERLRKLGANIIPLKVSAPFHSPLMQPAADRLRAELHKYTYKELKYPVLSNVTAQPYTGHTSIIENLAAQIVSPVRWTESMIFLKQNGISIAVELGPKNVLKNLMKKNAPDMKTYSFDMEEDAALLKDELSENAGSAGIYNPNLPTVVTRCLATAVCTRNNNWDNDEYQKGVIEPYKRIQRLQEELEKQKKQPSKEQMEDALEMLRSVFRTKKTPSEEQAERFTQIFEETGTFELFQDFELEA</sequence>
<dbReference type="SUPFAM" id="SSF55048">
    <property type="entry name" value="Probable ACP-binding domain of malonyl-CoA ACP transacylase"/>
    <property type="match status" value="1"/>
</dbReference>
<evidence type="ECO:0000256" key="4">
    <source>
        <dbReference type="ARBA" id="ARBA00023315"/>
    </source>
</evidence>
<accession>S0FP21</accession>
<comment type="caution">
    <text evidence="7">The sequence shown here is derived from an EMBL/GenBank/DDBJ whole genome shotgun (WGS) entry which is preliminary data.</text>
</comment>
<organism evidence="7 8">
    <name type="scientific">Ruminiclostridium cellobioparum subsp. termitidis CT1112</name>
    <dbReference type="NCBI Taxonomy" id="1195236"/>
    <lineage>
        <taxon>Bacteria</taxon>
        <taxon>Bacillati</taxon>
        <taxon>Bacillota</taxon>
        <taxon>Clostridia</taxon>
        <taxon>Eubacteriales</taxon>
        <taxon>Oscillospiraceae</taxon>
        <taxon>Ruminiclostridium</taxon>
    </lineage>
</organism>
<dbReference type="InterPro" id="IPR016036">
    <property type="entry name" value="Malonyl_transacylase_ACP-bd"/>
</dbReference>
<comment type="catalytic activity">
    <reaction evidence="5">
        <text>holo-[ACP] + malonyl-CoA = malonyl-[ACP] + CoA</text>
        <dbReference type="Rhea" id="RHEA:41792"/>
        <dbReference type="Rhea" id="RHEA-COMP:9623"/>
        <dbReference type="Rhea" id="RHEA-COMP:9685"/>
        <dbReference type="ChEBI" id="CHEBI:57287"/>
        <dbReference type="ChEBI" id="CHEBI:57384"/>
        <dbReference type="ChEBI" id="CHEBI:64479"/>
        <dbReference type="ChEBI" id="CHEBI:78449"/>
        <dbReference type="EC" id="2.3.1.39"/>
    </reaction>
</comment>
<dbReference type="GO" id="GO:0004314">
    <property type="term" value="F:[acyl-carrier-protein] S-malonyltransferase activity"/>
    <property type="evidence" value="ECO:0007669"/>
    <property type="project" value="UniProtKB-EC"/>
</dbReference>
<evidence type="ECO:0000313" key="8">
    <source>
        <dbReference type="Proteomes" id="UP000014155"/>
    </source>
</evidence>
<evidence type="ECO:0000313" key="7">
    <source>
        <dbReference type="EMBL" id="EMS73652.1"/>
    </source>
</evidence>
<evidence type="ECO:0000256" key="3">
    <source>
        <dbReference type="ARBA" id="ARBA00022679"/>
    </source>
</evidence>
<dbReference type="RefSeq" id="WP_004623652.1">
    <property type="nucleotide sequence ID" value="NZ_AORV01000016.1"/>
</dbReference>
<dbReference type="InterPro" id="IPR014043">
    <property type="entry name" value="Acyl_transferase_dom"/>
</dbReference>
<protein>
    <recommendedName>
        <fullName evidence="2">[acyl-carrier-protein] S-malonyltransferase</fullName>
        <ecNumber evidence="2">2.3.1.39</ecNumber>
    </recommendedName>
</protein>
<dbReference type="SMART" id="SM00827">
    <property type="entry name" value="PKS_AT"/>
    <property type="match status" value="1"/>
</dbReference>
<keyword evidence="3 7" id="KW-0808">Transferase</keyword>
<evidence type="ECO:0000256" key="2">
    <source>
        <dbReference type="ARBA" id="ARBA00013258"/>
    </source>
</evidence>
<dbReference type="Pfam" id="PF00698">
    <property type="entry name" value="Acyl_transf_1"/>
    <property type="match status" value="1"/>
</dbReference>
<dbReference type="EC" id="2.3.1.39" evidence="2"/>
<dbReference type="PANTHER" id="PTHR42681">
    <property type="entry name" value="MALONYL-COA-ACYL CARRIER PROTEIN TRANSACYLASE, MITOCHONDRIAL"/>
    <property type="match status" value="1"/>
</dbReference>
<proteinExistence type="inferred from homology"/>
<dbReference type="FunFam" id="3.30.70.250:FF:000001">
    <property type="entry name" value="Malonyl CoA-acyl carrier protein transacylase"/>
    <property type="match status" value="1"/>
</dbReference>
<dbReference type="NCBIfam" id="TIGR00128">
    <property type="entry name" value="fabD"/>
    <property type="match status" value="1"/>
</dbReference>
<dbReference type="InterPro" id="IPR004410">
    <property type="entry name" value="Malonyl_CoA-ACP_transAc_FabD"/>
</dbReference>
<dbReference type="PATRIC" id="fig|1195236.3.peg.613"/>
<dbReference type="Gene3D" id="3.40.366.10">
    <property type="entry name" value="Malonyl-Coenzyme A Acyl Carrier Protein, domain 2"/>
    <property type="match status" value="1"/>
</dbReference>
<keyword evidence="4 7" id="KW-0012">Acyltransferase</keyword>
<keyword evidence="8" id="KW-1185">Reference proteome</keyword>
<dbReference type="InterPro" id="IPR001227">
    <property type="entry name" value="Ac_transferase_dom_sf"/>
</dbReference>
<name>S0FP21_RUMCE</name>
<dbReference type="InterPro" id="IPR016035">
    <property type="entry name" value="Acyl_Trfase/lysoPLipase"/>
</dbReference>
<dbReference type="GO" id="GO:0006633">
    <property type="term" value="P:fatty acid biosynthetic process"/>
    <property type="evidence" value="ECO:0007669"/>
    <property type="project" value="TreeGrafter"/>
</dbReference>
<dbReference type="Proteomes" id="UP000014155">
    <property type="component" value="Unassembled WGS sequence"/>
</dbReference>
<evidence type="ECO:0000256" key="5">
    <source>
        <dbReference type="ARBA" id="ARBA00048462"/>
    </source>
</evidence>
<dbReference type="PANTHER" id="PTHR42681:SF1">
    <property type="entry name" value="MALONYL-COA-ACYL CARRIER PROTEIN TRANSACYLASE, MITOCHONDRIAL"/>
    <property type="match status" value="1"/>
</dbReference>
<evidence type="ECO:0000256" key="1">
    <source>
        <dbReference type="ARBA" id="ARBA00008217"/>
    </source>
</evidence>
<dbReference type="eggNOG" id="COG0331">
    <property type="taxonomic scope" value="Bacteria"/>
</dbReference>
<evidence type="ECO:0000259" key="6">
    <source>
        <dbReference type="SMART" id="SM00827"/>
    </source>
</evidence>
<dbReference type="Gene3D" id="3.30.70.250">
    <property type="entry name" value="Malonyl-CoA ACP transacylase, ACP-binding"/>
    <property type="match status" value="1"/>
</dbReference>
<dbReference type="EMBL" id="AORV01000016">
    <property type="protein sequence ID" value="EMS73652.1"/>
    <property type="molecule type" value="Genomic_DNA"/>
</dbReference>
<dbReference type="InterPro" id="IPR050858">
    <property type="entry name" value="Mal-CoA-ACP_Trans/PKS_FabD"/>
</dbReference>
<dbReference type="AlphaFoldDB" id="S0FP21"/>
<dbReference type="GO" id="GO:0005829">
    <property type="term" value="C:cytosol"/>
    <property type="evidence" value="ECO:0007669"/>
    <property type="project" value="TreeGrafter"/>
</dbReference>
<dbReference type="SUPFAM" id="SSF52151">
    <property type="entry name" value="FabD/lysophospholipase-like"/>
    <property type="match status" value="1"/>
</dbReference>